<dbReference type="InterPro" id="IPR025240">
    <property type="entry name" value="DUF4189"/>
</dbReference>
<proteinExistence type="predicted"/>
<comment type="caution">
    <text evidence="3">The sequence shown here is derived from an EMBL/GenBank/DDBJ whole genome shotgun (WGS) entry which is preliminary data.</text>
</comment>
<feature type="domain" description="DUF4189" evidence="2">
    <location>
        <begin position="73"/>
        <end position="172"/>
    </location>
</feature>
<sequence>MADFKPLRGNPAFVTLTLLFAALLVANNANAEGRCPAGQYPIGDQGVGGCAPIPGAGGSARGAEPAGQWHKTWGAIASSPSTNEAGVATGRATKEDAERVALEGCGMRAARDCRILIAYRNQCAAWVVPQSQGNGARGGVASGQDLKEAIAQAQKICVDPAGTQCKVAYSACSEPVYEAF</sequence>
<evidence type="ECO:0000259" key="2">
    <source>
        <dbReference type="Pfam" id="PF13827"/>
    </source>
</evidence>
<organism evidence="3 4">
    <name type="scientific">Stenotrophomonas maltophilia</name>
    <name type="common">Pseudomonas maltophilia</name>
    <name type="synonym">Xanthomonas maltophilia</name>
    <dbReference type="NCBI Taxonomy" id="40324"/>
    <lineage>
        <taxon>Bacteria</taxon>
        <taxon>Pseudomonadati</taxon>
        <taxon>Pseudomonadota</taxon>
        <taxon>Gammaproteobacteria</taxon>
        <taxon>Lysobacterales</taxon>
        <taxon>Lysobacteraceae</taxon>
        <taxon>Stenotrophomonas</taxon>
        <taxon>Stenotrophomonas maltophilia group</taxon>
    </lineage>
</organism>
<name>A0A246HX03_STEMA</name>
<protein>
    <recommendedName>
        <fullName evidence="2">DUF4189 domain-containing protein</fullName>
    </recommendedName>
</protein>
<keyword evidence="1" id="KW-0732">Signal</keyword>
<evidence type="ECO:0000313" key="3">
    <source>
        <dbReference type="EMBL" id="OWQ69388.1"/>
    </source>
</evidence>
<accession>A0A246HX03</accession>
<evidence type="ECO:0000256" key="1">
    <source>
        <dbReference type="SAM" id="SignalP"/>
    </source>
</evidence>
<dbReference type="Proteomes" id="UP000197090">
    <property type="component" value="Unassembled WGS sequence"/>
</dbReference>
<dbReference type="AlphaFoldDB" id="A0A246HX03"/>
<dbReference type="Pfam" id="PF13827">
    <property type="entry name" value="DUF4189"/>
    <property type="match status" value="1"/>
</dbReference>
<feature type="chain" id="PRO_5013349315" description="DUF4189 domain-containing protein" evidence="1">
    <location>
        <begin position="32"/>
        <end position="180"/>
    </location>
</feature>
<gene>
    <name evidence="3" type="ORF">CEE63_20665</name>
</gene>
<dbReference type="EMBL" id="NIVX01000119">
    <property type="protein sequence ID" value="OWQ69388.1"/>
    <property type="molecule type" value="Genomic_DNA"/>
</dbReference>
<reference evidence="3 4" key="1">
    <citation type="submission" date="2017-06" db="EMBL/GenBank/DDBJ databases">
        <authorList>
            <person name="Kim H.J."/>
            <person name="Triplett B.A."/>
        </authorList>
    </citation>
    <scope>NUCLEOTIDE SEQUENCE [LARGE SCALE GENOMIC DNA]</scope>
    <source>
        <strain evidence="3 4">594</strain>
    </source>
</reference>
<dbReference type="RefSeq" id="WP_088497921.1">
    <property type="nucleotide sequence ID" value="NZ_JACLBH010000001.1"/>
</dbReference>
<evidence type="ECO:0000313" key="4">
    <source>
        <dbReference type="Proteomes" id="UP000197090"/>
    </source>
</evidence>
<feature type="signal peptide" evidence="1">
    <location>
        <begin position="1"/>
        <end position="31"/>
    </location>
</feature>